<dbReference type="EMBL" id="QSIO01000004">
    <property type="protein sequence ID" value="RHC93700.1"/>
    <property type="molecule type" value="Genomic_DNA"/>
</dbReference>
<dbReference type="RefSeq" id="WP_003009019.1">
    <property type="nucleotide sequence ID" value="NZ_CP133988.1"/>
</dbReference>
<evidence type="ECO:0000259" key="2">
    <source>
        <dbReference type="Pfam" id="PF13521"/>
    </source>
</evidence>
<dbReference type="NCBIfam" id="TIGR00125">
    <property type="entry name" value="cyt_tran_rel"/>
    <property type="match status" value="1"/>
</dbReference>
<name>A0A414CFA8_STRPA</name>
<dbReference type="Proteomes" id="UP000285773">
    <property type="component" value="Unassembled WGS sequence"/>
</dbReference>
<dbReference type="GO" id="GO:0003824">
    <property type="term" value="F:catalytic activity"/>
    <property type="evidence" value="ECO:0007669"/>
    <property type="project" value="InterPro"/>
</dbReference>
<dbReference type="InterPro" id="IPR004821">
    <property type="entry name" value="Cyt_trans-like"/>
</dbReference>
<reference evidence="3" key="2">
    <citation type="submission" date="2023-01" db="EMBL/GenBank/DDBJ databases">
        <title>Human gut microbiome strain richness.</title>
        <authorList>
            <person name="Chen-Liaw A."/>
        </authorList>
    </citation>
    <scope>NUCLEOTIDE SEQUENCE</scope>
    <source>
        <strain evidence="3">1001262st2_G8_1001262B_160229</strain>
    </source>
</reference>
<protein>
    <submittedName>
        <fullName evidence="3">AAA family ATPase</fullName>
    </submittedName>
    <submittedName>
        <fullName evidence="4">Transcriptional regulator</fullName>
    </submittedName>
</protein>
<dbReference type="Gene3D" id="3.40.50.300">
    <property type="entry name" value="P-loop containing nucleotide triphosphate hydrolases"/>
    <property type="match status" value="1"/>
</dbReference>
<gene>
    <name evidence="4" type="ORF">DW820_08940</name>
    <name evidence="3" type="ORF">PNV36_04000</name>
    <name evidence="5" type="ORF">RDV49_03055</name>
</gene>
<evidence type="ECO:0000259" key="1">
    <source>
        <dbReference type="Pfam" id="PF01467"/>
    </source>
</evidence>
<dbReference type="Proteomes" id="UP001212685">
    <property type="component" value="Unassembled WGS sequence"/>
</dbReference>
<accession>A0A414CFA8</accession>
<reference evidence="4 6" key="1">
    <citation type="submission" date="2018-08" db="EMBL/GenBank/DDBJ databases">
        <title>A genome reference for cultivated species of the human gut microbiota.</title>
        <authorList>
            <person name="Zou Y."/>
            <person name="Xue W."/>
            <person name="Luo G."/>
        </authorList>
    </citation>
    <scope>NUCLEOTIDE SEQUENCE [LARGE SCALE GENOMIC DNA]</scope>
    <source>
        <strain evidence="4 6">AM33-3BH</strain>
    </source>
</reference>
<dbReference type="PANTHER" id="PTHR37512:SF1">
    <property type="entry name" value="NADR_TTD14 AAA DOMAIN-CONTAINING PROTEIN"/>
    <property type="match status" value="1"/>
</dbReference>
<dbReference type="InterPro" id="IPR027417">
    <property type="entry name" value="P-loop_NTPase"/>
</dbReference>
<dbReference type="EMBL" id="JAQMJV010000003">
    <property type="protein sequence ID" value="MDB8619566.1"/>
    <property type="molecule type" value="Genomic_DNA"/>
</dbReference>
<feature type="domain" description="Cytidyltransferase-like" evidence="1">
    <location>
        <begin position="9"/>
        <end position="143"/>
    </location>
</feature>
<evidence type="ECO:0000313" key="5">
    <source>
        <dbReference type="EMBL" id="WNB83833.1"/>
    </source>
</evidence>
<reference evidence="5" key="3">
    <citation type="submission" date="2023-09" db="EMBL/GenBank/DDBJ databases">
        <title>Streptococcus_parasanguinius_hifiasm_complete_genome_Zymo_Research_ D6332.</title>
        <authorList>
            <person name="Damerum A."/>
        </authorList>
    </citation>
    <scope>NUCLEOTIDE SEQUENCE</scope>
    <source>
        <strain evidence="5">B-1756</strain>
    </source>
</reference>
<proteinExistence type="predicted"/>
<dbReference type="InterPro" id="IPR052735">
    <property type="entry name" value="NAD_biosynth-regulator"/>
</dbReference>
<evidence type="ECO:0000313" key="4">
    <source>
        <dbReference type="EMBL" id="RHC93700.1"/>
    </source>
</evidence>
<dbReference type="EMBL" id="CP133988">
    <property type="protein sequence ID" value="WNB83833.1"/>
    <property type="molecule type" value="Genomic_DNA"/>
</dbReference>
<dbReference type="Pfam" id="PF01467">
    <property type="entry name" value="CTP_transf_like"/>
    <property type="match status" value="1"/>
</dbReference>
<dbReference type="AlphaFoldDB" id="A0A414CFA8"/>
<dbReference type="PANTHER" id="PTHR37512">
    <property type="entry name" value="TRIFUNCTIONAL NAD BIOSYNTHESIS/REGULATOR PROTEIN NADR"/>
    <property type="match status" value="1"/>
</dbReference>
<dbReference type="SUPFAM" id="SSF52540">
    <property type="entry name" value="P-loop containing nucleoside triphosphate hydrolases"/>
    <property type="match status" value="1"/>
</dbReference>
<feature type="domain" description="NadR/Ttd14 AAA" evidence="2">
    <location>
        <begin position="163"/>
        <end position="320"/>
    </location>
</feature>
<dbReference type="InterPro" id="IPR038727">
    <property type="entry name" value="NadR/Ttd14_AAA_dom"/>
</dbReference>
<dbReference type="Proteomes" id="UP001248323">
    <property type="component" value="Chromosome"/>
</dbReference>
<evidence type="ECO:0000313" key="3">
    <source>
        <dbReference type="EMBL" id="MDB8619566.1"/>
    </source>
</evidence>
<evidence type="ECO:0000313" key="6">
    <source>
        <dbReference type="Proteomes" id="UP000285773"/>
    </source>
</evidence>
<organism evidence="4 6">
    <name type="scientific">Streptococcus parasanguinis</name>
    <dbReference type="NCBI Taxonomy" id="1318"/>
    <lineage>
        <taxon>Bacteria</taxon>
        <taxon>Bacillati</taxon>
        <taxon>Bacillota</taxon>
        <taxon>Bacilli</taxon>
        <taxon>Lactobacillales</taxon>
        <taxon>Streptococcaceae</taxon>
        <taxon>Streptococcus</taxon>
    </lineage>
</organism>
<sequence length="353" mass="41251">MKKERIALVFGTFAPLHQGHIDLIQRAKRQCDRVRVIVSGYEGDRGEEVGLTLQKRFRYIREAFSNDELTQVYKLDETELPRYPLGWEPWLQTALNTIQYQTETEELIFYVGEKAYKEELEARGFEVHLEERRFGISATMIRENPSKYWKYIAQPFRRQFTKKVLIMGSASNGKTTLAKDLARFYDAPVSLEYAREYQIKNNVRDDELTPKDYYYLLLGQYDQTSKLIDSSANRGLVIADTNSLVTKGYYDYYMEVEGQDTSMTDTFDNLFVSILSKEKWDLILFVQPIGSYVNDGFRDMTMADEEIRTSFSNYLDQLRQQYLGNIPTTFLASDYLGNYEEAKKVIDAIYQAD</sequence>
<dbReference type="InterPro" id="IPR014729">
    <property type="entry name" value="Rossmann-like_a/b/a_fold"/>
</dbReference>
<dbReference type="Pfam" id="PF13521">
    <property type="entry name" value="AAA_28"/>
    <property type="match status" value="1"/>
</dbReference>
<dbReference type="SUPFAM" id="SSF52374">
    <property type="entry name" value="Nucleotidylyl transferase"/>
    <property type="match status" value="1"/>
</dbReference>
<dbReference type="Gene3D" id="3.40.50.620">
    <property type="entry name" value="HUPs"/>
    <property type="match status" value="1"/>
</dbReference>